<dbReference type="EMBL" id="PRLD01000028">
    <property type="protein sequence ID" value="RAW54324.1"/>
    <property type="molecule type" value="Genomic_DNA"/>
</dbReference>
<feature type="transmembrane region" description="Helical" evidence="1">
    <location>
        <begin position="103"/>
        <end position="125"/>
    </location>
</feature>
<gene>
    <name evidence="2" type="ORF">C4N24_14420</name>
</gene>
<sequence>MKHDKLVFIRIICLVGIIGEVLFPNSTVGILFGLILAITSVIFLLMLKNEMALEKSDCENNYSISIMCISVVVLLLIIVGYMILKDFQIITLSDTQEYFFSEILVFSFMALFGSCANALPFNKYVGLRLPWTLVDYQTWRYAHKLLHELSFPAILFSIVILKMFPNKSKTLMIWSVLLYLGVPSFFSYLYYKKKHQ</sequence>
<evidence type="ECO:0000313" key="3">
    <source>
        <dbReference type="Proteomes" id="UP000251281"/>
    </source>
</evidence>
<comment type="caution">
    <text evidence="2">The sequence shown here is derived from an EMBL/GenBank/DDBJ whole genome shotgun (WGS) entry which is preliminary data.</text>
</comment>
<feature type="transmembrane region" description="Helical" evidence="1">
    <location>
        <begin position="7"/>
        <end position="23"/>
    </location>
</feature>
<name>A0A329TZ51_9FIRM</name>
<feature type="transmembrane region" description="Helical" evidence="1">
    <location>
        <begin position="171"/>
        <end position="191"/>
    </location>
</feature>
<dbReference type="RefSeq" id="WP_112091979.1">
    <property type="nucleotide sequence ID" value="NZ_PRLD01000028.1"/>
</dbReference>
<feature type="transmembrane region" description="Helical" evidence="1">
    <location>
        <begin position="59"/>
        <end position="83"/>
    </location>
</feature>
<feature type="transmembrane region" description="Helical" evidence="1">
    <location>
        <begin position="29"/>
        <end position="47"/>
    </location>
</feature>
<reference evidence="2 3" key="1">
    <citation type="submission" date="2018-02" db="EMBL/GenBank/DDBJ databases">
        <title>Complete genome sequencing of Faecalibacterium prausnitzii strains isolated from the human gut.</title>
        <authorList>
            <person name="Fitzgerald B.C."/>
            <person name="Shkoporov A.N."/>
            <person name="Ross P.R."/>
            <person name="Hill C."/>
        </authorList>
    </citation>
    <scope>NUCLEOTIDE SEQUENCE [LARGE SCALE GENOMIC DNA]</scope>
    <source>
        <strain evidence="2 3">APC923/51-1</strain>
    </source>
</reference>
<keyword evidence="1" id="KW-0812">Transmembrane</keyword>
<keyword evidence="1" id="KW-1133">Transmembrane helix</keyword>
<dbReference type="InterPro" id="IPR025962">
    <property type="entry name" value="SdpI/YhfL"/>
</dbReference>
<accession>A0A329TZ51</accession>
<dbReference type="Pfam" id="PF13630">
    <property type="entry name" value="SdpI"/>
    <property type="match status" value="1"/>
</dbReference>
<evidence type="ECO:0000313" key="2">
    <source>
        <dbReference type="EMBL" id="RAW54324.1"/>
    </source>
</evidence>
<feature type="transmembrane region" description="Helical" evidence="1">
    <location>
        <begin position="145"/>
        <end position="165"/>
    </location>
</feature>
<keyword evidence="1" id="KW-0472">Membrane</keyword>
<proteinExistence type="predicted"/>
<dbReference type="Proteomes" id="UP000251281">
    <property type="component" value="Unassembled WGS sequence"/>
</dbReference>
<organism evidence="2 3">
    <name type="scientific">Faecalibacterium prausnitzii</name>
    <dbReference type="NCBI Taxonomy" id="853"/>
    <lineage>
        <taxon>Bacteria</taxon>
        <taxon>Bacillati</taxon>
        <taxon>Bacillota</taxon>
        <taxon>Clostridia</taxon>
        <taxon>Eubacteriales</taxon>
        <taxon>Oscillospiraceae</taxon>
        <taxon>Faecalibacterium</taxon>
    </lineage>
</organism>
<protein>
    <submittedName>
        <fullName evidence="2">Uncharacterized protein</fullName>
    </submittedName>
</protein>
<dbReference type="AlphaFoldDB" id="A0A329TZ51"/>
<evidence type="ECO:0000256" key="1">
    <source>
        <dbReference type="SAM" id="Phobius"/>
    </source>
</evidence>